<dbReference type="GO" id="GO:0055029">
    <property type="term" value="C:nuclear DNA-directed RNA polymerase complex"/>
    <property type="evidence" value="ECO:0007669"/>
    <property type="project" value="UniProtKB-ARBA"/>
</dbReference>
<dbReference type="InterPro" id="IPR011263">
    <property type="entry name" value="DNA-dir_RNA_pol_RpoA/D/Rpb3"/>
</dbReference>
<dbReference type="InterPro" id="IPR036603">
    <property type="entry name" value="RBP11-like"/>
</dbReference>
<dbReference type="PROSITE" id="PS00446">
    <property type="entry name" value="RNA_POL_D_30KD"/>
    <property type="match status" value="1"/>
</dbReference>
<dbReference type="GO" id="GO:0046983">
    <property type="term" value="F:protein dimerization activity"/>
    <property type="evidence" value="ECO:0007669"/>
    <property type="project" value="InterPro"/>
</dbReference>
<accession>A0A8H4R8A8</accession>
<dbReference type="CDD" id="cd07032">
    <property type="entry name" value="RNAP_I_II_AC40"/>
    <property type="match status" value="1"/>
</dbReference>
<dbReference type="InterPro" id="IPR011262">
    <property type="entry name" value="DNA-dir_RNA_pol_insert"/>
</dbReference>
<comment type="subcellular location">
    <subcellularLocation>
        <location evidence="1">Nucleus</location>
    </subcellularLocation>
</comment>
<evidence type="ECO:0000256" key="3">
    <source>
        <dbReference type="ARBA" id="ARBA00022478"/>
    </source>
</evidence>
<dbReference type="Gene3D" id="3.30.1360.10">
    <property type="entry name" value="RNA polymerase, RBP11-like subunit"/>
    <property type="match status" value="1"/>
</dbReference>
<feature type="domain" description="DNA-directed RNA polymerase RpoA/D/Rpb3-type" evidence="7">
    <location>
        <begin position="67"/>
        <end position="372"/>
    </location>
</feature>
<gene>
    <name evidence="8" type="ORF">G7Y89_g14075</name>
</gene>
<dbReference type="InterPro" id="IPR036643">
    <property type="entry name" value="RNApol_insert_sf"/>
</dbReference>
<dbReference type="InterPro" id="IPR050518">
    <property type="entry name" value="Rpo3/RPB3_RNA_Pol_subunit"/>
</dbReference>
<dbReference type="EMBL" id="JAAMPI010001772">
    <property type="protein sequence ID" value="KAF4624099.1"/>
    <property type="molecule type" value="Genomic_DNA"/>
</dbReference>
<keyword evidence="9" id="KW-1185">Reference proteome</keyword>
<evidence type="ECO:0000256" key="5">
    <source>
        <dbReference type="ARBA" id="ARBA00023242"/>
    </source>
</evidence>
<organism evidence="8 9">
    <name type="scientific">Cudoniella acicularis</name>
    <dbReference type="NCBI Taxonomy" id="354080"/>
    <lineage>
        <taxon>Eukaryota</taxon>
        <taxon>Fungi</taxon>
        <taxon>Dikarya</taxon>
        <taxon>Ascomycota</taxon>
        <taxon>Pezizomycotina</taxon>
        <taxon>Leotiomycetes</taxon>
        <taxon>Helotiales</taxon>
        <taxon>Tricladiaceae</taxon>
        <taxon>Cudoniella</taxon>
    </lineage>
</organism>
<protein>
    <recommendedName>
        <fullName evidence="2">DNA-directed RNA polymerases I and III subunit RPAC1</fullName>
    </recommendedName>
</protein>
<evidence type="ECO:0000256" key="4">
    <source>
        <dbReference type="ARBA" id="ARBA00023163"/>
    </source>
</evidence>
<dbReference type="PANTHER" id="PTHR11800">
    <property type="entry name" value="DNA-DIRECTED RNA POLYMERASE"/>
    <property type="match status" value="1"/>
</dbReference>
<dbReference type="SMART" id="SM00662">
    <property type="entry name" value="RPOLD"/>
    <property type="match status" value="1"/>
</dbReference>
<dbReference type="Gene3D" id="2.170.120.12">
    <property type="entry name" value="DNA-directed RNA polymerase, insert domain"/>
    <property type="match status" value="1"/>
</dbReference>
<dbReference type="GO" id="GO:0003899">
    <property type="term" value="F:DNA-directed RNA polymerase activity"/>
    <property type="evidence" value="ECO:0007669"/>
    <property type="project" value="InterPro"/>
</dbReference>
<dbReference type="HAMAP" id="MF_00320">
    <property type="entry name" value="RNApol_arch_Rpo3"/>
    <property type="match status" value="1"/>
</dbReference>
<evidence type="ECO:0000259" key="7">
    <source>
        <dbReference type="SMART" id="SM00662"/>
    </source>
</evidence>
<evidence type="ECO:0000256" key="2">
    <source>
        <dbReference type="ARBA" id="ARBA00022083"/>
    </source>
</evidence>
<evidence type="ECO:0000313" key="9">
    <source>
        <dbReference type="Proteomes" id="UP000566819"/>
    </source>
</evidence>
<comment type="caution">
    <text evidence="8">The sequence shown here is derived from an EMBL/GenBank/DDBJ whole genome shotgun (WGS) entry which is preliminary data.</text>
</comment>
<keyword evidence="3" id="KW-0240">DNA-directed RNA polymerase</keyword>
<sequence>MAEPKKPITRTPEELEKRRIVGINAETVTDVTSTDFPGHWPGEDHAWDAKKFRDSFQVKIHHLSPLESSFSLIGIDASVANAFRRILIAEIPSLAIETVFVHNNTSIIQDEVLAGRLGLIPLKGNQRGLVDYLKWWRKPNEEEEPGSTSFDYNTIVLALKMECTLNQSAAKGETDPLKKYHHAHVYARDIEFKPFGEQAEHFSGEDAIAPTNPDILVAKLRPGQCIDVEMHAVKGFGSDHAKFSPVATASYRLLPTIKIKKAILGGDAEKFARCFPPGVIGFDKVTKEDEKIEDAGYAGHLGEKKAVVLDTMKDTVSRECLRHEEFQGKVELGRIRDHFIFSVESVGQWDSHDLFLEAVSGLKKKCQILKKNLANMAN</sequence>
<dbReference type="GO" id="GO:0003677">
    <property type="term" value="F:DNA binding"/>
    <property type="evidence" value="ECO:0007669"/>
    <property type="project" value="InterPro"/>
</dbReference>
<dbReference type="Pfam" id="PF01000">
    <property type="entry name" value="RNA_pol_A_bac"/>
    <property type="match status" value="1"/>
</dbReference>
<evidence type="ECO:0000256" key="1">
    <source>
        <dbReference type="ARBA" id="ARBA00004123"/>
    </source>
</evidence>
<dbReference type="Pfam" id="PF01193">
    <property type="entry name" value="RNA_pol_L"/>
    <property type="match status" value="1"/>
</dbReference>
<proteinExistence type="inferred from homology"/>
<dbReference type="GO" id="GO:0006351">
    <property type="term" value="P:DNA-templated transcription"/>
    <property type="evidence" value="ECO:0007669"/>
    <property type="project" value="InterPro"/>
</dbReference>
<keyword evidence="5" id="KW-0539">Nucleus</keyword>
<name>A0A8H4R8A8_9HELO</name>
<keyword evidence="4" id="KW-0804">Transcription</keyword>
<comment type="similarity">
    <text evidence="6">Belongs to the archaeal Rpo3/eukaryotic RPB3 RNA polymerase subunit family.</text>
</comment>
<dbReference type="InterPro" id="IPR033901">
    <property type="entry name" value="RNAPI/III_AC40"/>
</dbReference>
<dbReference type="OrthoDB" id="270173at2759"/>
<dbReference type="InterPro" id="IPR001514">
    <property type="entry name" value="DNA-dir_RNA_pol_30-40kDasu_CS"/>
</dbReference>
<dbReference type="PANTHER" id="PTHR11800:SF13">
    <property type="entry name" value="DNA-DIRECTED RNA POLYMERASES I AND III SUBUNIT RPAC1"/>
    <property type="match status" value="1"/>
</dbReference>
<reference evidence="8 9" key="1">
    <citation type="submission" date="2020-03" db="EMBL/GenBank/DDBJ databases">
        <title>Draft Genome Sequence of Cudoniella acicularis.</title>
        <authorList>
            <person name="Buettner E."/>
            <person name="Kellner H."/>
        </authorList>
    </citation>
    <scope>NUCLEOTIDE SEQUENCE [LARGE SCALE GENOMIC DNA]</scope>
    <source>
        <strain evidence="8 9">DSM 108380</strain>
    </source>
</reference>
<dbReference type="GO" id="GO:0005666">
    <property type="term" value="C:RNA polymerase III complex"/>
    <property type="evidence" value="ECO:0007669"/>
    <property type="project" value="TreeGrafter"/>
</dbReference>
<dbReference type="InterPro" id="IPR022842">
    <property type="entry name" value="RNAP_Rpo3/Rpb3/RPAC1"/>
</dbReference>
<dbReference type="GO" id="GO:0005736">
    <property type="term" value="C:RNA polymerase I complex"/>
    <property type="evidence" value="ECO:0007669"/>
    <property type="project" value="TreeGrafter"/>
</dbReference>
<dbReference type="SUPFAM" id="SSF56553">
    <property type="entry name" value="Insert subdomain of RNA polymerase alpha subunit"/>
    <property type="match status" value="1"/>
</dbReference>
<evidence type="ECO:0000256" key="6">
    <source>
        <dbReference type="ARBA" id="ARBA00025804"/>
    </source>
</evidence>
<evidence type="ECO:0000313" key="8">
    <source>
        <dbReference type="EMBL" id="KAF4624099.1"/>
    </source>
</evidence>
<dbReference type="AlphaFoldDB" id="A0A8H4R8A8"/>
<dbReference type="FunFam" id="2.170.120.12:FF:000003">
    <property type="entry name" value="Dna-directed rna polymerases i and iii subunit"/>
    <property type="match status" value="1"/>
</dbReference>
<dbReference type="Proteomes" id="UP000566819">
    <property type="component" value="Unassembled WGS sequence"/>
</dbReference>
<dbReference type="SUPFAM" id="SSF55257">
    <property type="entry name" value="RBP11-like subunits of RNA polymerase"/>
    <property type="match status" value="1"/>
</dbReference>